<keyword evidence="2" id="KW-0472">Membrane</keyword>
<dbReference type="GO" id="GO:0016020">
    <property type="term" value="C:membrane"/>
    <property type="evidence" value="ECO:0007669"/>
    <property type="project" value="UniProtKB-SubCell"/>
</dbReference>
<dbReference type="InterPro" id="IPR038050">
    <property type="entry name" value="Neuro_actylchol_rec"/>
</dbReference>
<dbReference type="Gene3D" id="2.70.170.10">
    <property type="entry name" value="Neurotransmitter-gated ion-channel ligand-binding domain"/>
    <property type="match status" value="1"/>
</dbReference>
<evidence type="ECO:0000256" key="1">
    <source>
        <dbReference type="ARBA" id="ARBA00004141"/>
    </source>
</evidence>
<feature type="transmembrane region" description="Helical" evidence="2">
    <location>
        <begin position="230"/>
        <end position="249"/>
    </location>
</feature>
<dbReference type="SUPFAM" id="SSF90112">
    <property type="entry name" value="Neurotransmitter-gated ion-channel transmembrane pore"/>
    <property type="match status" value="1"/>
</dbReference>
<feature type="transmembrane region" description="Helical" evidence="2">
    <location>
        <begin position="160"/>
        <end position="181"/>
    </location>
</feature>
<dbReference type="EnsemblProtists" id="PYU1_T004651">
    <property type="protein sequence ID" value="PYU1_T004651"/>
    <property type="gene ID" value="PYU1_G004640"/>
</dbReference>
<evidence type="ECO:0000313" key="4">
    <source>
        <dbReference type="Proteomes" id="UP000019132"/>
    </source>
</evidence>
<sequence>MHYVDPFVPKETITTKLHHLKYSRRLVAEFNEEMSLYSFPFDQQKLTFAFSMSKSIASFIPIAPRTGDPGRFALENFKLGNVYGVVFGDKLFVGDVVDSGSTKTIRFEMMLERKSAYYLTNVGIPAAIITYLCFISYAPLKKTVEGDNEVYEMMDTGARLQIVLTLLLTAVTFKYNVASLIPQVSYFTTLDKYVFVCFIITCLVAVENAMYPLVVGVFTTHADNSKEYSLLWFSFWSFTLMNLVWGLYLGHWTRVRNRRTKMLLIVSEYIRVIAHAIPHRHKEQVLLGFLKGLKVFDENLMPELFTTKRGDLFVQLPSDSPNEKHKSQHEPTSGIYHKQALRDLPAIQKYFKALEPDCRYTAPSPVNSPAASPVAARGVAAVVAREYEYGAHSIVVNVNVDDDVAETTSFPGYGGYDARAHTSFRATGLRHKAQ</sequence>
<dbReference type="EMBL" id="GL376631">
    <property type="status" value="NOT_ANNOTATED_CDS"/>
    <property type="molecule type" value="Genomic_DNA"/>
</dbReference>
<dbReference type="InterPro" id="IPR036719">
    <property type="entry name" value="Neuro-gated_channel_TM_sf"/>
</dbReference>
<dbReference type="eggNOG" id="ENOG502SDIW">
    <property type="taxonomic scope" value="Eukaryota"/>
</dbReference>
<organism evidence="3 4">
    <name type="scientific">Globisporangium ultimum (strain ATCC 200006 / CBS 805.95 / DAOM BR144)</name>
    <name type="common">Pythium ultimum</name>
    <dbReference type="NCBI Taxonomy" id="431595"/>
    <lineage>
        <taxon>Eukaryota</taxon>
        <taxon>Sar</taxon>
        <taxon>Stramenopiles</taxon>
        <taxon>Oomycota</taxon>
        <taxon>Peronosporomycetes</taxon>
        <taxon>Pythiales</taxon>
        <taxon>Pythiaceae</taxon>
        <taxon>Globisporangium</taxon>
    </lineage>
</organism>
<feature type="transmembrane region" description="Helical" evidence="2">
    <location>
        <begin position="116"/>
        <end position="140"/>
    </location>
</feature>
<keyword evidence="4" id="KW-1185">Reference proteome</keyword>
<evidence type="ECO:0000313" key="3">
    <source>
        <dbReference type="EnsemblProtists" id="PYU1_T004651"/>
    </source>
</evidence>
<dbReference type="GO" id="GO:0004888">
    <property type="term" value="F:transmembrane signaling receptor activity"/>
    <property type="evidence" value="ECO:0007669"/>
    <property type="project" value="InterPro"/>
</dbReference>
<dbReference type="AlphaFoldDB" id="K3WI59"/>
<keyword evidence="2" id="KW-1133">Transmembrane helix</keyword>
<keyword evidence="2" id="KW-0812">Transmembrane</keyword>
<dbReference type="InParanoid" id="K3WI59"/>
<dbReference type="HOGENOM" id="CLU_632377_0_0_1"/>
<reference evidence="4" key="2">
    <citation type="submission" date="2010-04" db="EMBL/GenBank/DDBJ databases">
        <authorList>
            <person name="Buell R."/>
            <person name="Hamilton J."/>
            <person name="Hostetler J."/>
        </authorList>
    </citation>
    <scope>NUCLEOTIDE SEQUENCE [LARGE SCALE GENOMIC DNA]</scope>
    <source>
        <strain evidence="4">DAOM:BR144</strain>
    </source>
</reference>
<dbReference type="STRING" id="431595.K3WI59"/>
<feature type="transmembrane region" description="Helical" evidence="2">
    <location>
        <begin position="193"/>
        <end position="218"/>
    </location>
</feature>
<dbReference type="PANTHER" id="PTHR18945">
    <property type="entry name" value="NEUROTRANSMITTER GATED ION CHANNEL"/>
    <property type="match status" value="1"/>
</dbReference>
<protein>
    <submittedName>
        <fullName evidence="3">Uncharacterized protein</fullName>
    </submittedName>
</protein>
<accession>K3WI59</accession>
<dbReference type="InterPro" id="IPR036734">
    <property type="entry name" value="Neur_chan_lig-bd_sf"/>
</dbReference>
<evidence type="ECO:0000256" key="2">
    <source>
        <dbReference type="SAM" id="Phobius"/>
    </source>
</evidence>
<dbReference type="Gene3D" id="1.20.58.390">
    <property type="entry name" value="Neurotransmitter-gated ion-channel transmembrane domain"/>
    <property type="match status" value="1"/>
</dbReference>
<comment type="subcellular location">
    <subcellularLocation>
        <location evidence="1">Membrane</location>
        <topology evidence="1">Multi-pass membrane protein</topology>
    </subcellularLocation>
</comment>
<dbReference type="VEuPathDB" id="FungiDB:PYU1_G004640"/>
<reference evidence="3" key="3">
    <citation type="submission" date="2015-02" db="UniProtKB">
        <authorList>
            <consortium name="EnsemblProtists"/>
        </authorList>
    </citation>
    <scope>IDENTIFICATION</scope>
    <source>
        <strain evidence="3">DAOM BR144</strain>
    </source>
</reference>
<dbReference type="InterPro" id="IPR006201">
    <property type="entry name" value="Neur_channel"/>
</dbReference>
<dbReference type="GO" id="GO:0005230">
    <property type="term" value="F:extracellular ligand-gated monoatomic ion channel activity"/>
    <property type="evidence" value="ECO:0007669"/>
    <property type="project" value="InterPro"/>
</dbReference>
<name>K3WI59_GLOUD</name>
<reference evidence="4" key="1">
    <citation type="journal article" date="2010" name="Genome Biol.">
        <title>Genome sequence of the necrotrophic plant pathogen Pythium ultimum reveals original pathogenicity mechanisms and effector repertoire.</title>
        <authorList>
            <person name="Levesque C.A."/>
            <person name="Brouwer H."/>
            <person name="Cano L."/>
            <person name="Hamilton J.P."/>
            <person name="Holt C."/>
            <person name="Huitema E."/>
            <person name="Raffaele S."/>
            <person name="Robideau G.P."/>
            <person name="Thines M."/>
            <person name="Win J."/>
            <person name="Zerillo M.M."/>
            <person name="Beakes G.W."/>
            <person name="Boore J.L."/>
            <person name="Busam D."/>
            <person name="Dumas B."/>
            <person name="Ferriera S."/>
            <person name="Fuerstenberg S.I."/>
            <person name="Gachon C.M."/>
            <person name="Gaulin E."/>
            <person name="Govers F."/>
            <person name="Grenville-Briggs L."/>
            <person name="Horner N."/>
            <person name="Hostetler J."/>
            <person name="Jiang R.H."/>
            <person name="Johnson J."/>
            <person name="Krajaejun T."/>
            <person name="Lin H."/>
            <person name="Meijer H.J."/>
            <person name="Moore B."/>
            <person name="Morris P."/>
            <person name="Phuntmart V."/>
            <person name="Puiu D."/>
            <person name="Shetty J."/>
            <person name="Stajich J.E."/>
            <person name="Tripathy S."/>
            <person name="Wawra S."/>
            <person name="van West P."/>
            <person name="Whitty B.R."/>
            <person name="Coutinho P.M."/>
            <person name="Henrissat B."/>
            <person name="Martin F."/>
            <person name="Thomas P.D."/>
            <person name="Tyler B.M."/>
            <person name="De Vries R.P."/>
            <person name="Kamoun S."/>
            <person name="Yandell M."/>
            <person name="Tisserat N."/>
            <person name="Buell C.R."/>
        </authorList>
    </citation>
    <scope>NUCLEOTIDE SEQUENCE</scope>
    <source>
        <strain evidence="4">DAOM:BR144</strain>
    </source>
</reference>
<proteinExistence type="predicted"/>
<dbReference type="Proteomes" id="UP000019132">
    <property type="component" value="Unassembled WGS sequence"/>
</dbReference>